<reference evidence="2 3" key="1">
    <citation type="submission" date="2018-04" db="EMBL/GenBank/DDBJ databases">
        <title>Active sludge and wastewater microbial communities from Klosterneuburg, Austria.</title>
        <authorList>
            <person name="Wagner M."/>
        </authorList>
    </citation>
    <scope>NUCLEOTIDE SEQUENCE [LARGE SCALE GENOMIC DNA]</scope>
    <source>
        <strain evidence="2 3">Nl12</strain>
    </source>
</reference>
<organism evidence="2 3">
    <name type="scientific">Nitrosospira multiformis</name>
    <dbReference type="NCBI Taxonomy" id="1231"/>
    <lineage>
        <taxon>Bacteria</taxon>
        <taxon>Pseudomonadati</taxon>
        <taxon>Pseudomonadota</taxon>
        <taxon>Betaproteobacteria</taxon>
        <taxon>Nitrosomonadales</taxon>
        <taxon>Nitrosomonadaceae</taxon>
        <taxon>Nitrosospira</taxon>
    </lineage>
</organism>
<evidence type="ECO:0000313" key="2">
    <source>
        <dbReference type="EMBL" id="PTQ81844.1"/>
    </source>
</evidence>
<dbReference type="EMBL" id="QAOK01000007">
    <property type="protein sequence ID" value="PTQ81844.1"/>
    <property type="molecule type" value="Genomic_DNA"/>
</dbReference>
<gene>
    <name evidence="2" type="ORF">C8R21_10723</name>
</gene>
<keyword evidence="1" id="KW-0472">Membrane</keyword>
<comment type="caution">
    <text evidence="2">The sequence shown here is derived from an EMBL/GenBank/DDBJ whole genome shotgun (WGS) entry which is preliminary data.</text>
</comment>
<evidence type="ECO:0000256" key="1">
    <source>
        <dbReference type="SAM" id="Phobius"/>
    </source>
</evidence>
<dbReference type="AlphaFoldDB" id="A0A2T5IDF4"/>
<name>A0A2T5IDF4_9PROT</name>
<proteinExistence type="predicted"/>
<dbReference type="Proteomes" id="UP000244152">
    <property type="component" value="Unassembled WGS sequence"/>
</dbReference>
<keyword evidence="1" id="KW-0812">Transmembrane</keyword>
<sequence length="37" mass="4072">MNHLFSSGSKKLQAIVFINILLLGSINKYGICSVAKY</sequence>
<protein>
    <submittedName>
        <fullName evidence="2">Uncharacterized protein</fullName>
    </submittedName>
</protein>
<keyword evidence="1" id="KW-1133">Transmembrane helix</keyword>
<evidence type="ECO:0000313" key="3">
    <source>
        <dbReference type="Proteomes" id="UP000244152"/>
    </source>
</evidence>
<accession>A0A2T5IDF4</accession>
<feature type="transmembrane region" description="Helical" evidence="1">
    <location>
        <begin position="12"/>
        <end position="31"/>
    </location>
</feature>